<protein>
    <submittedName>
        <fullName evidence="4">Daunorubicin C-13 ketoreductase</fullName>
    </submittedName>
</protein>
<dbReference type="InterPro" id="IPR036291">
    <property type="entry name" value="NAD(P)-bd_dom_sf"/>
</dbReference>
<dbReference type="Pfam" id="PF00106">
    <property type="entry name" value="adh_short"/>
    <property type="match status" value="1"/>
</dbReference>
<dbReference type="Gene3D" id="3.40.50.720">
    <property type="entry name" value="NAD(P)-binding Rossmann-like Domain"/>
    <property type="match status" value="1"/>
</dbReference>
<dbReference type="PANTHER" id="PTHR24320">
    <property type="entry name" value="RETINOL DEHYDROGENASE"/>
    <property type="match status" value="1"/>
</dbReference>
<name>A0A9P6LHE9_9PEZI</name>
<accession>A0A9P6LHE9</accession>
<dbReference type="OrthoDB" id="191139at2759"/>
<dbReference type="EMBL" id="JAATWM020000037">
    <property type="protein sequence ID" value="KAF9872492.1"/>
    <property type="molecule type" value="Genomic_DNA"/>
</dbReference>
<organism evidence="4 5">
    <name type="scientific">Colletotrichum karsti</name>
    <dbReference type="NCBI Taxonomy" id="1095194"/>
    <lineage>
        <taxon>Eukaryota</taxon>
        <taxon>Fungi</taxon>
        <taxon>Dikarya</taxon>
        <taxon>Ascomycota</taxon>
        <taxon>Pezizomycotina</taxon>
        <taxon>Sordariomycetes</taxon>
        <taxon>Hypocreomycetidae</taxon>
        <taxon>Glomerellales</taxon>
        <taxon>Glomerellaceae</taxon>
        <taxon>Colletotrichum</taxon>
        <taxon>Colletotrichum boninense species complex</taxon>
    </lineage>
</organism>
<evidence type="ECO:0000256" key="1">
    <source>
        <dbReference type="ARBA" id="ARBA00006484"/>
    </source>
</evidence>
<comment type="similarity">
    <text evidence="1">Belongs to the short-chain dehydrogenases/reductases (SDR) family.</text>
</comment>
<keyword evidence="2" id="KW-0521">NADP</keyword>
<reference evidence="4" key="1">
    <citation type="submission" date="2020-03" db="EMBL/GenBank/DDBJ databases">
        <authorList>
            <person name="He L."/>
        </authorList>
    </citation>
    <scope>NUCLEOTIDE SEQUENCE</scope>
    <source>
        <strain evidence="4">CkLH20</strain>
    </source>
</reference>
<dbReference type="GO" id="GO:0016491">
    <property type="term" value="F:oxidoreductase activity"/>
    <property type="evidence" value="ECO:0007669"/>
    <property type="project" value="UniProtKB-KW"/>
</dbReference>
<dbReference type="Proteomes" id="UP000781932">
    <property type="component" value="Unassembled WGS sequence"/>
</dbReference>
<keyword evidence="3" id="KW-0560">Oxidoreductase</keyword>
<dbReference type="GeneID" id="62165778"/>
<dbReference type="RefSeq" id="XP_038741953.1">
    <property type="nucleotide sequence ID" value="XM_038892704.1"/>
</dbReference>
<dbReference type="PANTHER" id="PTHR24320:SF282">
    <property type="entry name" value="WW DOMAIN-CONTAINING OXIDOREDUCTASE"/>
    <property type="match status" value="1"/>
</dbReference>
<reference evidence="4" key="2">
    <citation type="submission" date="2020-11" db="EMBL/GenBank/DDBJ databases">
        <title>Whole genome sequencing of Colletotrichum sp.</title>
        <authorList>
            <person name="Li H."/>
        </authorList>
    </citation>
    <scope>NUCLEOTIDE SEQUENCE</scope>
    <source>
        <strain evidence="4">CkLH20</strain>
    </source>
</reference>
<evidence type="ECO:0000256" key="3">
    <source>
        <dbReference type="ARBA" id="ARBA00023002"/>
    </source>
</evidence>
<proteinExistence type="inferred from homology"/>
<keyword evidence="5" id="KW-1185">Reference proteome</keyword>
<gene>
    <name evidence="4" type="ORF">CkaCkLH20_09989</name>
</gene>
<dbReference type="SUPFAM" id="SSF51735">
    <property type="entry name" value="NAD(P)-binding Rossmann-fold domains"/>
    <property type="match status" value="1"/>
</dbReference>
<evidence type="ECO:0000313" key="4">
    <source>
        <dbReference type="EMBL" id="KAF9872492.1"/>
    </source>
</evidence>
<sequence length="321" mass="35652">MSSKWDPLTDMPDLKGKVVVVTGANSGMGLAMVKFMALRGAKVYLTARSKDKAEHARQSLQSSNPELDQDQIIWLSLDLSDLRSVRAAAEELKKKENKVDILINNAGVATASTETAGHGWEWHMAVCHVGHFLFTNSVLPLLKTATKEKDSDSYEFTFDSPSFLSNPVPYYPMHWRLASRHIFTVDMIRYAVSKVANLLFAQELQRLMDEQESPIISISVNPGGVASDGTKAIGGYLFSLLRSTFLTVDQGAVTPLFAATATEVRRNADTFKGKYLEPFGQIVTPHPVSKDEKQIRGMWDNTTIQVNKYLAEIELAPLEAW</sequence>
<dbReference type="InterPro" id="IPR002347">
    <property type="entry name" value="SDR_fam"/>
</dbReference>
<evidence type="ECO:0000313" key="5">
    <source>
        <dbReference type="Proteomes" id="UP000781932"/>
    </source>
</evidence>
<dbReference type="PRINTS" id="PR00081">
    <property type="entry name" value="GDHRDH"/>
</dbReference>
<evidence type="ECO:0000256" key="2">
    <source>
        <dbReference type="ARBA" id="ARBA00022857"/>
    </source>
</evidence>
<comment type="caution">
    <text evidence="4">The sequence shown here is derived from an EMBL/GenBank/DDBJ whole genome shotgun (WGS) entry which is preliminary data.</text>
</comment>
<dbReference type="AlphaFoldDB" id="A0A9P6LHE9"/>